<sequence length="408" mass="43904">MTTAGTRGWRALAGACVLVLGSTGLAACGDDSGDGGGGGKQANGFTAPDVPMMKSLGDGEGEVSILAWPGYAEDGTTDKSVDWVTPFEQQTGCKATVKYFGTSDEAVNLMKTGEYDTVSASGDASLRLIAGGDVAPVNTDLLENYGDIVGFLKDREWNSVDGQMYGVPHGWGANLLMWRTDKVKTAPTSWSAVFEPDASVQGKVTAYDSPIYIADAALYLKNTQPDLGIKDPYALDEKQLAAAVDLLKKQKEAVGEYWSDYLKEIQAFKTGDSVIGTTWQVIDNSLVGEKVPVESVLPEEGSTGWSDTWMVAANAKHPNCAYKWMDYITSPKANAAVAEYFGEAPSNTKACAETADKKHCETYHAGDASYTDRIAFWNTPIEQCLDGRTDVKCTDYRAWTQAWTEVKG</sequence>
<keyword evidence="2" id="KW-0813">Transport</keyword>
<feature type="signal peptide" evidence="5">
    <location>
        <begin position="1"/>
        <end position="26"/>
    </location>
</feature>
<dbReference type="EMBL" id="JAVDYG010000001">
    <property type="protein sequence ID" value="MDR7364658.1"/>
    <property type="molecule type" value="Genomic_DNA"/>
</dbReference>
<evidence type="ECO:0000256" key="4">
    <source>
        <dbReference type="ARBA" id="ARBA00022764"/>
    </source>
</evidence>
<dbReference type="RefSeq" id="WP_310306517.1">
    <property type="nucleotide sequence ID" value="NZ_BAAAPS010000006.1"/>
</dbReference>
<comment type="subcellular location">
    <subcellularLocation>
        <location evidence="1">Periplasm</location>
    </subcellularLocation>
</comment>
<gene>
    <name evidence="6" type="ORF">J2S63_004211</name>
</gene>
<protein>
    <submittedName>
        <fullName evidence="6">Spermidine/putrescine transport system substrate-binding protein</fullName>
    </submittedName>
</protein>
<dbReference type="PRINTS" id="PR00909">
    <property type="entry name" value="SPERMDNBNDNG"/>
</dbReference>
<reference evidence="6 7" key="1">
    <citation type="submission" date="2023-07" db="EMBL/GenBank/DDBJ databases">
        <title>Sequencing the genomes of 1000 actinobacteria strains.</title>
        <authorList>
            <person name="Klenk H.-P."/>
        </authorList>
    </citation>
    <scope>NUCLEOTIDE SEQUENCE [LARGE SCALE GENOMIC DNA]</scope>
    <source>
        <strain evidence="6 7">DSM 19426</strain>
    </source>
</reference>
<dbReference type="PANTHER" id="PTHR30222">
    <property type="entry name" value="SPERMIDINE/PUTRESCINE-BINDING PERIPLASMIC PROTEIN"/>
    <property type="match status" value="1"/>
</dbReference>
<dbReference type="PANTHER" id="PTHR30222:SF18">
    <property type="entry name" value="BIFUNCTIONAL POLYHYDROXYBUTYRATE SYNTHASE _ ABC TRANSPORTER PERIPLASMIC BINDING PROTEIN-RELATED"/>
    <property type="match status" value="1"/>
</dbReference>
<feature type="chain" id="PRO_5045803587" evidence="5">
    <location>
        <begin position="27"/>
        <end position="408"/>
    </location>
</feature>
<dbReference type="PROSITE" id="PS51257">
    <property type="entry name" value="PROKAR_LIPOPROTEIN"/>
    <property type="match status" value="1"/>
</dbReference>
<organism evidence="6 7">
    <name type="scientific">Nocardioides marmoribigeumensis</name>
    <dbReference type="NCBI Taxonomy" id="433649"/>
    <lineage>
        <taxon>Bacteria</taxon>
        <taxon>Bacillati</taxon>
        <taxon>Actinomycetota</taxon>
        <taxon>Actinomycetes</taxon>
        <taxon>Propionibacteriales</taxon>
        <taxon>Nocardioidaceae</taxon>
        <taxon>Nocardioides</taxon>
    </lineage>
</organism>
<keyword evidence="3 5" id="KW-0732">Signal</keyword>
<name>A0ABU2C1W6_9ACTN</name>
<evidence type="ECO:0000256" key="3">
    <source>
        <dbReference type="ARBA" id="ARBA00022729"/>
    </source>
</evidence>
<accession>A0ABU2C1W6</accession>
<keyword evidence="4" id="KW-0574">Periplasm</keyword>
<keyword evidence="7" id="KW-1185">Reference proteome</keyword>
<dbReference type="InterPro" id="IPR006059">
    <property type="entry name" value="SBP"/>
</dbReference>
<dbReference type="InterPro" id="IPR001188">
    <property type="entry name" value="Sperm_putr-bd"/>
</dbReference>
<comment type="caution">
    <text evidence="6">The sequence shown here is derived from an EMBL/GenBank/DDBJ whole genome shotgun (WGS) entry which is preliminary data.</text>
</comment>
<dbReference type="CDD" id="cd13588">
    <property type="entry name" value="PBP2_polyamine_1"/>
    <property type="match status" value="1"/>
</dbReference>
<evidence type="ECO:0000313" key="7">
    <source>
        <dbReference type="Proteomes" id="UP001183648"/>
    </source>
</evidence>
<evidence type="ECO:0000313" key="6">
    <source>
        <dbReference type="EMBL" id="MDR7364658.1"/>
    </source>
</evidence>
<proteinExistence type="predicted"/>
<dbReference type="Gene3D" id="3.40.190.10">
    <property type="entry name" value="Periplasmic binding protein-like II"/>
    <property type="match status" value="2"/>
</dbReference>
<evidence type="ECO:0000256" key="2">
    <source>
        <dbReference type="ARBA" id="ARBA00022448"/>
    </source>
</evidence>
<dbReference type="Proteomes" id="UP001183648">
    <property type="component" value="Unassembled WGS sequence"/>
</dbReference>
<evidence type="ECO:0000256" key="1">
    <source>
        <dbReference type="ARBA" id="ARBA00004418"/>
    </source>
</evidence>
<evidence type="ECO:0000256" key="5">
    <source>
        <dbReference type="SAM" id="SignalP"/>
    </source>
</evidence>
<dbReference type="Pfam" id="PF13416">
    <property type="entry name" value="SBP_bac_8"/>
    <property type="match status" value="1"/>
</dbReference>
<dbReference type="SUPFAM" id="SSF53850">
    <property type="entry name" value="Periplasmic binding protein-like II"/>
    <property type="match status" value="1"/>
</dbReference>